<evidence type="ECO:0000313" key="3">
    <source>
        <dbReference type="EMBL" id="KAL1306417.1"/>
    </source>
</evidence>
<dbReference type="Gene3D" id="3.40.50.1820">
    <property type="entry name" value="alpha/beta hydrolase"/>
    <property type="match status" value="1"/>
</dbReference>
<organism evidence="3 4">
    <name type="scientific">Neodothiora populina</name>
    <dbReference type="NCBI Taxonomy" id="2781224"/>
    <lineage>
        <taxon>Eukaryota</taxon>
        <taxon>Fungi</taxon>
        <taxon>Dikarya</taxon>
        <taxon>Ascomycota</taxon>
        <taxon>Pezizomycotina</taxon>
        <taxon>Dothideomycetes</taxon>
        <taxon>Dothideomycetidae</taxon>
        <taxon>Dothideales</taxon>
        <taxon>Dothioraceae</taxon>
        <taxon>Neodothiora</taxon>
    </lineage>
</organism>
<evidence type="ECO:0000259" key="2">
    <source>
        <dbReference type="Pfam" id="PF00326"/>
    </source>
</evidence>
<keyword evidence="4" id="KW-1185">Reference proteome</keyword>
<accession>A0ABR3PJW4</accession>
<gene>
    <name evidence="3" type="ORF">AAFC00_005122</name>
</gene>
<proteinExistence type="predicted"/>
<dbReference type="PANTHER" id="PTHR43037:SF4">
    <property type="entry name" value="PEPTIDASE S9 PROLYL OLIGOPEPTIDASE CATALYTIC DOMAIN-CONTAINING PROTEIN"/>
    <property type="match status" value="1"/>
</dbReference>
<protein>
    <recommendedName>
        <fullName evidence="2">Peptidase S9 prolyl oligopeptidase catalytic domain-containing protein</fullName>
    </recommendedName>
</protein>
<dbReference type="RefSeq" id="XP_069202689.1">
    <property type="nucleotide sequence ID" value="XM_069344867.1"/>
</dbReference>
<name>A0ABR3PJW4_9PEZI</name>
<keyword evidence="1" id="KW-0732">Signal</keyword>
<reference evidence="3 4" key="1">
    <citation type="submission" date="2024-07" db="EMBL/GenBank/DDBJ databases">
        <title>Draft sequence of the Neodothiora populina.</title>
        <authorList>
            <person name="Drown D.D."/>
            <person name="Schuette U.S."/>
            <person name="Buechlein A.B."/>
            <person name="Rusch D.R."/>
            <person name="Winton L.W."/>
            <person name="Adams G.A."/>
        </authorList>
    </citation>
    <scope>NUCLEOTIDE SEQUENCE [LARGE SCALE GENOMIC DNA]</scope>
    <source>
        <strain evidence="3 4">CPC 39397</strain>
    </source>
</reference>
<feature type="domain" description="Peptidase S9 prolyl oligopeptidase catalytic" evidence="2">
    <location>
        <begin position="438"/>
        <end position="563"/>
    </location>
</feature>
<dbReference type="InterPro" id="IPR029058">
    <property type="entry name" value="AB_hydrolase_fold"/>
</dbReference>
<dbReference type="PROSITE" id="PS51257">
    <property type="entry name" value="PROKAR_LIPOPROTEIN"/>
    <property type="match status" value="1"/>
</dbReference>
<dbReference type="InterPro" id="IPR050955">
    <property type="entry name" value="Plant_Biomass_Hydrol_Est"/>
</dbReference>
<dbReference type="EMBL" id="JBFMKM010000004">
    <property type="protein sequence ID" value="KAL1306417.1"/>
    <property type="molecule type" value="Genomic_DNA"/>
</dbReference>
<dbReference type="InterPro" id="IPR001375">
    <property type="entry name" value="Peptidase_S9_cat"/>
</dbReference>
<dbReference type="Pfam" id="PF00326">
    <property type="entry name" value="Peptidase_S9"/>
    <property type="match status" value="1"/>
</dbReference>
<sequence>MRLSALLPLLGVQEPLNSNMATSSCQQETALRFSEKWQVLGPFQIGTREATWGADPLEFYGGFPKLQYSLEDTYPSPLAPNASVGWSETTIASSCTSDTTQVALSFDFSDIDWSFQQRIYGWAALQYQAWARGVLTVSGDAPRTLVFYSPGLLEFYVDGVHHFGGDYYAYGKVPLVLHLEPGDHIIDLRLIRDVRSMGGIGDPTIDVSMSAELSDGKLVICPDSVLLPDMVNGRLAGNLGSVTVRNDGLEDAFVDGVSVNDTSYFAWLARPSSTRIAPGQTRPIAFVITCQSAGCSPSIRIDIEYTQARSSSMILSVSTNIAQTDIFQPHKITFLNPGGMVSYAILRPPSLQGKCATAPDGTLPILLGLHGAGVDAASPMIRHSFDPVPDLCAWALYPTGSTLWSGDDWHTWGFADVEAAIEALPVWTTLVDWKGPGVAVDRWLVVGHSNGGQGTWYTLTHRPDKVVAAAPISGYSSIQNYVSYNLWTPMDPLVRMLLETSLSDYKHELLLQNAEQIPIMQQHGSVDDNVPAFHSRLMNCLLRQVKADSSYVELEDKNHWFDGIMTTEPLRAFYEQELGSASSTVIPPSSFSFVVANPANMGSRHGLRVLQLCQHGRLGRVAASFDTDIPTCYIQTSNVLSLHIPAIYTRTHDIVLDGQKIDVENLQGVTLWQTPEEGWKAITRTTGPATRNGRQLGSMDALLRTKSGLEIVRTSRSAAIDKVALQISRNLHQYFGSDTDLVDKSGSHQSDYGNAVRVALGKDVPATFVKDFPINVIHPGIVSLRDASGNNKLYSSEKGLAAIYLRPLKDEQVELMVWGADDEGLEIAARLVPMLTGVGQPDFVIADSKMLWGGAGAVLAMGYFDHLWNVTADSFLT</sequence>
<evidence type="ECO:0000313" key="4">
    <source>
        <dbReference type="Proteomes" id="UP001562354"/>
    </source>
</evidence>
<dbReference type="SUPFAM" id="SSF53474">
    <property type="entry name" value="alpha/beta-Hydrolases"/>
    <property type="match status" value="1"/>
</dbReference>
<comment type="caution">
    <text evidence="3">The sequence shown here is derived from an EMBL/GenBank/DDBJ whole genome shotgun (WGS) entry which is preliminary data.</text>
</comment>
<evidence type="ECO:0000256" key="1">
    <source>
        <dbReference type="ARBA" id="ARBA00022729"/>
    </source>
</evidence>
<dbReference type="Proteomes" id="UP001562354">
    <property type="component" value="Unassembled WGS sequence"/>
</dbReference>
<dbReference type="GeneID" id="95978821"/>
<dbReference type="PANTHER" id="PTHR43037">
    <property type="entry name" value="UNNAMED PRODUCT-RELATED"/>
    <property type="match status" value="1"/>
</dbReference>